<name>A0A510V0P9_9CELL</name>
<dbReference type="InterPro" id="IPR044144">
    <property type="entry name" value="SAF_UxaA/GarD"/>
</dbReference>
<dbReference type="SMART" id="SM00858">
    <property type="entry name" value="SAF"/>
    <property type="match status" value="1"/>
</dbReference>
<evidence type="ECO:0000256" key="2">
    <source>
        <dbReference type="ARBA" id="ARBA00023239"/>
    </source>
</evidence>
<dbReference type="GO" id="GO:0019698">
    <property type="term" value="P:D-galacturonate catabolic process"/>
    <property type="evidence" value="ECO:0007669"/>
    <property type="project" value="TreeGrafter"/>
</dbReference>
<evidence type="ECO:0000256" key="1">
    <source>
        <dbReference type="ARBA" id="ARBA00010986"/>
    </source>
</evidence>
<dbReference type="Pfam" id="PF08666">
    <property type="entry name" value="SAF"/>
    <property type="match status" value="1"/>
</dbReference>
<dbReference type="Proteomes" id="UP000321118">
    <property type="component" value="Unassembled WGS sequence"/>
</dbReference>
<dbReference type="InterPro" id="IPR052172">
    <property type="entry name" value="UxaA_altronate/galactarate_dh"/>
</dbReference>
<dbReference type="EMBL" id="BJUB01000002">
    <property type="protein sequence ID" value="GEK20336.1"/>
    <property type="molecule type" value="Genomic_DNA"/>
</dbReference>
<dbReference type="InterPro" id="IPR007392">
    <property type="entry name" value="GD_AH_second"/>
</dbReference>
<proteinExistence type="inferred from homology"/>
<dbReference type="PANTHER" id="PTHR30536">
    <property type="entry name" value="ALTRONATE/GALACTARATE DEHYDRATASE"/>
    <property type="match status" value="1"/>
</dbReference>
<accession>A0A510V0P9</accession>
<comment type="caution">
    <text evidence="4">The sequence shown here is derived from an EMBL/GenBank/DDBJ whole genome shotgun (WGS) entry which is preliminary data.</text>
</comment>
<organism evidence="4 5">
    <name type="scientific">Cellulomonas xylanilytica</name>
    <dbReference type="NCBI Taxonomy" id="233583"/>
    <lineage>
        <taxon>Bacteria</taxon>
        <taxon>Bacillati</taxon>
        <taxon>Actinomycetota</taxon>
        <taxon>Actinomycetes</taxon>
        <taxon>Micrococcales</taxon>
        <taxon>Cellulomonadaceae</taxon>
        <taxon>Cellulomonas</taxon>
    </lineage>
</organism>
<keyword evidence="5" id="KW-1185">Reference proteome</keyword>
<keyword evidence="2" id="KW-0456">Lyase</keyword>
<evidence type="ECO:0000313" key="4">
    <source>
        <dbReference type="EMBL" id="GEK20336.1"/>
    </source>
</evidence>
<dbReference type="Pfam" id="PF04295">
    <property type="entry name" value="GD_AH_second"/>
    <property type="match status" value="1"/>
</dbReference>
<sequence>MPVIAGQIGVGTPVQKPGKRYPAGVTTTLSLADCVLVLRPDDDVGVATRDLQSGTQLDTLVVTQSVPRGHKLAVRAVPAGSPVHKYGQSIGRATRDIAVGDHVHSHNLGMDDDERAYEFGTARVTLPTPPGPVRTFDGYARSDGRWGTRNYVGIVTSVNCSASTARLIADQFRGRVLDAYPHVDGVVALTHDTGCGLVPTSEGAQITRRTLRGYADHPNIAGLLVLGLGCEMIPAESLLDGLDLPTDKPVTTLVIQETGGIRRTVRAGVEAIEQMLPAIDAQRRTPAPVSELMLGLNCGGSDGYSGITANPALGHASDQLVARGGTSILAETPEVFGAEHLLLRRAVSRDVGQKLLDRLDWWKGYTAAGGGTMDNNPSPGNKAGGLTTILEKSLGAVAKGGTAELVEVYEYAEPVTARGFTFMDTPGYDPVSVTGLVAGGATVVVFTTGRGSVLGCKPTPSIKVATNTATYLRMTEDMDLNAGRIVDGTATVASVGDELFELIIAVASGRQTVSEELDLGSDEFVPWQLGAVT</sequence>
<dbReference type="PANTHER" id="PTHR30536:SF5">
    <property type="entry name" value="ALTRONATE DEHYDRATASE"/>
    <property type="match status" value="1"/>
</dbReference>
<dbReference type="CDD" id="cd11613">
    <property type="entry name" value="SAF_AH_GD"/>
    <property type="match status" value="1"/>
</dbReference>
<dbReference type="AlphaFoldDB" id="A0A510V0P9"/>
<comment type="similarity">
    <text evidence="1">Belongs to the UxaA family.</text>
</comment>
<dbReference type="GO" id="GO:0016829">
    <property type="term" value="F:lyase activity"/>
    <property type="evidence" value="ECO:0007669"/>
    <property type="project" value="UniProtKB-KW"/>
</dbReference>
<dbReference type="Pfam" id="PF20629">
    <property type="entry name" value="GD_AH_C"/>
    <property type="match status" value="1"/>
</dbReference>
<dbReference type="InterPro" id="IPR013974">
    <property type="entry name" value="SAF"/>
</dbReference>
<evidence type="ECO:0000259" key="3">
    <source>
        <dbReference type="SMART" id="SM00858"/>
    </source>
</evidence>
<dbReference type="Gene3D" id="2.30.130.110">
    <property type="match status" value="1"/>
</dbReference>
<feature type="domain" description="SAF" evidence="3">
    <location>
        <begin position="42"/>
        <end position="109"/>
    </location>
</feature>
<gene>
    <name evidence="4" type="ORF">CXY01_08560</name>
</gene>
<evidence type="ECO:0000313" key="5">
    <source>
        <dbReference type="Proteomes" id="UP000321118"/>
    </source>
</evidence>
<dbReference type="InterPro" id="IPR048332">
    <property type="entry name" value="GD_AH_C"/>
</dbReference>
<reference evidence="4 5" key="1">
    <citation type="submission" date="2019-07" db="EMBL/GenBank/DDBJ databases">
        <title>Whole genome shotgun sequence of Cellulomonas xylanilytica NBRC 101102.</title>
        <authorList>
            <person name="Hosoyama A."/>
            <person name="Uohara A."/>
            <person name="Ohji S."/>
            <person name="Ichikawa N."/>
        </authorList>
    </citation>
    <scope>NUCLEOTIDE SEQUENCE [LARGE SCALE GENOMIC DNA]</scope>
    <source>
        <strain evidence="4 5">NBRC 101102</strain>
    </source>
</reference>
<protein>
    <submittedName>
        <fullName evidence="4">Dehydratase</fullName>
    </submittedName>
</protein>